<proteinExistence type="predicted"/>
<dbReference type="PANTHER" id="PTHR40472:SF8">
    <property type="entry name" value="RAPUNZEL 2"/>
    <property type="match status" value="1"/>
</dbReference>
<protein>
    <recommendedName>
        <fullName evidence="3">Rapunzel 2</fullName>
    </recommendedName>
</protein>
<keyword evidence="2" id="KW-1185">Reference proteome</keyword>
<dbReference type="Proteomes" id="UP000007635">
    <property type="component" value="Chromosome X"/>
</dbReference>
<reference evidence="1" key="2">
    <citation type="submission" date="2025-08" db="UniProtKB">
        <authorList>
            <consortium name="Ensembl"/>
        </authorList>
    </citation>
    <scope>IDENTIFICATION</scope>
</reference>
<dbReference type="PANTHER" id="PTHR40472">
    <property type="entry name" value="RICIN B-TYPE LECTIN DOMAIN-CONTAINING PROTEIN"/>
    <property type="match status" value="1"/>
</dbReference>
<reference evidence="1" key="3">
    <citation type="submission" date="2025-09" db="UniProtKB">
        <authorList>
            <consortium name="Ensembl"/>
        </authorList>
    </citation>
    <scope>IDENTIFICATION</scope>
</reference>
<dbReference type="GeneTree" id="ENSGT00940000165143"/>
<accession>A0AAQ4S7B5</accession>
<organism evidence="1 2">
    <name type="scientific">Gasterosteus aculeatus aculeatus</name>
    <name type="common">three-spined stickleback</name>
    <dbReference type="NCBI Taxonomy" id="481459"/>
    <lineage>
        <taxon>Eukaryota</taxon>
        <taxon>Metazoa</taxon>
        <taxon>Chordata</taxon>
        <taxon>Craniata</taxon>
        <taxon>Vertebrata</taxon>
        <taxon>Euteleostomi</taxon>
        <taxon>Actinopterygii</taxon>
        <taxon>Neopterygii</taxon>
        <taxon>Teleostei</taxon>
        <taxon>Neoteleostei</taxon>
        <taxon>Acanthomorphata</taxon>
        <taxon>Eupercaria</taxon>
        <taxon>Perciformes</taxon>
        <taxon>Cottioidei</taxon>
        <taxon>Gasterosteales</taxon>
        <taxon>Gasterosteidae</taxon>
        <taxon>Gasterosteus</taxon>
    </lineage>
</organism>
<sequence length="237" mass="27065">MPPDLLFAVMADAENIKDTAVKVLHCLEKVSSFASSIHPIFGIISSLVGVARKGLIKEEGHALDKEFQPLHSELETISKKNSECLMQIHLNEVNETYGKLDVNIRRQYEAFNDMVKNVKEDPSNTQLHMAAFKKTYWKEKDDMSLDVYYKGIMGKELLFAKPLLNAYFDSCNGDRKTMEYHCSHIIHLFHMGLIALMGYTAVAKDDKDEMQKKWAKRVVEIQEKMEAVLSQCKDNSS</sequence>
<name>A0AAQ4S7B5_GASAC</name>
<evidence type="ECO:0000313" key="2">
    <source>
        <dbReference type="Proteomes" id="UP000007635"/>
    </source>
</evidence>
<evidence type="ECO:0008006" key="3">
    <source>
        <dbReference type="Google" id="ProtNLM"/>
    </source>
</evidence>
<reference evidence="1 2" key="1">
    <citation type="journal article" date="2021" name="G3 (Bethesda)">
        <title>Improved contiguity of the threespine stickleback genome using long-read sequencing.</title>
        <authorList>
            <person name="Nath S."/>
            <person name="Shaw D.E."/>
            <person name="White M.A."/>
        </authorList>
    </citation>
    <scope>NUCLEOTIDE SEQUENCE [LARGE SCALE GENOMIC DNA]</scope>
    <source>
        <strain evidence="1 2">Lake Benthic</strain>
    </source>
</reference>
<dbReference type="Ensembl" id="ENSGACT00000055331.1">
    <property type="protein sequence ID" value="ENSGACP00000071535.1"/>
    <property type="gene ID" value="ENSGACG00000034537.1"/>
</dbReference>
<dbReference type="InterPro" id="IPR039051">
    <property type="entry name" value="SE-CTX-like"/>
</dbReference>
<evidence type="ECO:0000313" key="1">
    <source>
        <dbReference type="Ensembl" id="ENSGACP00000071535.1"/>
    </source>
</evidence>
<dbReference type="AlphaFoldDB" id="A0AAQ4S7B5"/>